<reference evidence="1 2" key="1">
    <citation type="submission" date="2017-06" db="EMBL/GenBank/DDBJ databases">
        <title>Comparative genomic analysis of Ambrosia Fusariam Clade fungi.</title>
        <authorList>
            <person name="Stajich J.E."/>
            <person name="Carrillo J."/>
            <person name="Kijimoto T."/>
            <person name="Eskalen A."/>
            <person name="O'Donnell K."/>
            <person name="Kasson M."/>
        </authorList>
    </citation>
    <scope>NUCLEOTIDE SEQUENCE [LARGE SCALE GENOMIC DNA]</scope>
    <source>
        <strain evidence="1">UCR3666</strain>
    </source>
</reference>
<protein>
    <submittedName>
        <fullName evidence="1">Uncharacterized protein</fullName>
    </submittedName>
</protein>
<keyword evidence="2" id="KW-1185">Reference proteome</keyword>
<dbReference type="AlphaFoldDB" id="A0A3M2RSA9"/>
<evidence type="ECO:0000313" key="1">
    <source>
        <dbReference type="EMBL" id="RMJ08178.1"/>
    </source>
</evidence>
<comment type="caution">
    <text evidence="1">The sequence shown here is derived from an EMBL/GenBank/DDBJ whole genome shotgun (WGS) entry which is preliminary data.</text>
</comment>
<evidence type="ECO:0000313" key="2">
    <source>
        <dbReference type="Proteomes" id="UP000277212"/>
    </source>
</evidence>
<proteinExistence type="predicted"/>
<dbReference type="Proteomes" id="UP000277212">
    <property type="component" value="Unassembled WGS sequence"/>
</dbReference>
<name>A0A3M2RSA9_9HYPO</name>
<sequence>MASKETEDSVHISRLPASPHRSTGIWDGIMTFQSPEPQQFTGVAVPATRSHNDIVTHGPTSAAQQFRYNYDLDSNEDPRLPPRGSDASHLGVSLVVIHLPTTING</sequence>
<organism evidence="1 2">
    <name type="scientific">Fusarium kuroshium</name>
    <dbReference type="NCBI Taxonomy" id="2010991"/>
    <lineage>
        <taxon>Eukaryota</taxon>
        <taxon>Fungi</taxon>
        <taxon>Dikarya</taxon>
        <taxon>Ascomycota</taxon>
        <taxon>Pezizomycotina</taxon>
        <taxon>Sordariomycetes</taxon>
        <taxon>Hypocreomycetidae</taxon>
        <taxon>Hypocreales</taxon>
        <taxon>Nectriaceae</taxon>
        <taxon>Fusarium</taxon>
        <taxon>Fusarium solani species complex</taxon>
    </lineage>
</organism>
<gene>
    <name evidence="1" type="ORF">CDV36_012210</name>
</gene>
<accession>A0A3M2RSA9</accession>
<dbReference type="EMBL" id="NKUJ01000301">
    <property type="protein sequence ID" value="RMJ08178.1"/>
    <property type="molecule type" value="Genomic_DNA"/>
</dbReference>